<evidence type="ECO:0000256" key="8">
    <source>
        <dbReference type="ARBA" id="ARBA00022964"/>
    </source>
</evidence>
<dbReference type="AlphaFoldDB" id="A0A8K1C7S5"/>
<comment type="caution">
    <text evidence="18">The sequence shown here is derived from an EMBL/GenBank/DDBJ whole genome shotgun (WGS) entry which is preliminary data.</text>
</comment>
<evidence type="ECO:0000256" key="1">
    <source>
        <dbReference type="ARBA" id="ARBA00001954"/>
    </source>
</evidence>
<organism evidence="18 19">
    <name type="scientific">Pythium oligandrum</name>
    <name type="common">Mycoparasitic fungus</name>
    <dbReference type="NCBI Taxonomy" id="41045"/>
    <lineage>
        <taxon>Eukaryota</taxon>
        <taxon>Sar</taxon>
        <taxon>Stramenopiles</taxon>
        <taxon>Oomycota</taxon>
        <taxon>Peronosporomycetes</taxon>
        <taxon>Pythiales</taxon>
        <taxon>Pythiaceae</taxon>
        <taxon>Pythium</taxon>
    </lineage>
</organism>
<dbReference type="GO" id="GO:0005506">
    <property type="term" value="F:iron ion binding"/>
    <property type="evidence" value="ECO:0007669"/>
    <property type="project" value="InterPro"/>
</dbReference>
<comment type="function">
    <text evidence="14">Converts trimethyllysine (TML) into hydroxytrimethyllysine (HTML).</text>
</comment>
<dbReference type="EC" id="1.14.11.8" evidence="5"/>
<evidence type="ECO:0000256" key="6">
    <source>
        <dbReference type="ARBA" id="ARBA00022723"/>
    </source>
</evidence>
<protein>
    <recommendedName>
        <fullName evidence="5">trimethyllysine dioxygenase</fullName>
        <ecNumber evidence="5">1.14.11.8</ecNumber>
    </recommendedName>
    <alternativeName>
        <fullName evidence="12">Epsilon-trimethyllysine 2-oxoglutarate dioxygenase</fullName>
    </alternativeName>
    <alternativeName>
        <fullName evidence="11">TML hydroxylase</fullName>
    </alternativeName>
    <alternativeName>
        <fullName evidence="13">TML-alpha-ketoglutarate dioxygenase</fullName>
    </alternativeName>
</protein>
<dbReference type="PANTHER" id="PTHR10696">
    <property type="entry name" value="GAMMA-BUTYROBETAINE HYDROXYLASE-RELATED"/>
    <property type="match status" value="1"/>
</dbReference>
<dbReference type="CDD" id="cd00250">
    <property type="entry name" value="CAS_like"/>
    <property type="match status" value="1"/>
</dbReference>
<evidence type="ECO:0000313" key="19">
    <source>
        <dbReference type="Proteomes" id="UP000794436"/>
    </source>
</evidence>
<evidence type="ECO:0000256" key="14">
    <source>
        <dbReference type="ARBA" id="ARBA00046008"/>
    </source>
</evidence>
<dbReference type="NCBIfam" id="TIGR02410">
    <property type="entry name" value="carnitine_TMLD"/>
    <property type="match status" value="1"/>
</dbReference>
<dbReference type="FunFam" id="3.30.2020.30:FF:000002">
    <property type="entry name" value="Putative gamma-butyrobetaine dioxygenase"/>
    <property type="match status" value="1"/>
</dbReference>
<sequence>MALRTLVRRSASTLRSTTRTPSTVRFFASHITRVHELRDQRAIEVTWDDEYSAKFHKKWLRDHCTCPICLHPETLQRQVDTASIPADPVITTLASDKGSVSIAWQGKVRGTTCQASQFDAEWLRMHAYSDGPHTYPRNHRQQTLNGMALWDRSLQLPSHPFNDAIDDIKPVMEDLYKYGLVMVHATPSSMDETEKFSRKIGFVLETIYGTMWTTNPQTEEQEYNDTASTNIELLHHTDGTYMRDPPGLQIFNCIAQAGEGGDSRYVDAFHVAERLRRQNPAAFEFFTKTPLHYHHYDRDAHLATMEPIIQLDHAGNIVQFRHNDYDRAPLTHLSFEETELFYKYHGELLSLLRDPSMEFRVKLQVGQMIIVDNQRVMHARDAFSGGERALIGCYIGRTEYESRLRVLNII</sequence>
<comment type="similarity">
    <text evidence="4">Belongs to the gamma-BBH/TMLD family.</text>
</comment>
<accession>A0A8K1C7S5</accession>
<proteinExistence type="inferred from homology"/>
<dbReference type="InterPro" id="IPR050411">
    <property type="entry name" value="AlphaKG_dependent_hydroxylases"/>
</dbReference>
<dbReference type="GO" id="GO:0005739">
    <property type="term" value="C:mitochondrion"/>
    <property type="evidence" value="ECO:0007669"/>
    <property type="project" value="TreeGrafter"/>
</dbReference>
<evidence type="ECO:0000256" key="11">
    <source>
        <dbReference type="ARBA" id="ARBA00030363"/>
    </source>
</evidence>
<evidence type="ECO:0000256" key="9">
    <source>
        <dbReference type="ARBA" id="ARBA00023002"/>
    </source>
</evidence>
<reference evidence="18" key="1">
    <citation type="submission" date="2019-03" db="EMBL/GenBank/DDBJ databases">
        <title>Long read genome sequence of the mycoparasitic Pythium oligandrum ATCC 38472 isolated from sugarbeet rhizosphere.</title>
        <authorList>
            <person name="Gaulin E."/>
        </authorList>
    </citation>
    <scope>NUCLEOTIDE SEQUENCE</scope>
    <source>
        <strain evidence="18">ATCC 38472_TT</strain>
    </source>
</reference>
<dbReference type="Proteomes" id="UP000794436">
    <property type="component" value="Unassembled WGS sequence"/>
</dbReference>
<keyword evidence="6" id="KW-0479">Metal-binding</keyword>
<comment type="catalytic activity">
    <reaction evidence="15">
        <text>N(6),N(6),N(6)-trimethyl-L-lysine + 2-oxoglutarate + O2 = (3S)-3-hydroxy-N(6),N(6),N(6)-trimethyl-L-lysine + succinate + CO2</text>
        <dbReference type="Rhea" id="RHEA:14181"/>
        <dbReference type="ChEBI" id="CHEBI:15379"/>
        <dbReference type="ChEBI" id="CHEBI:16526"/>
        <dbReference type="ChEBI" id="CHEBI:16810"/>
        <dbReference type="ChEBI" id="CHEBI:30031"/>
        <dbReference type="ChEBI" id="CHEBI:58100"/>
        <dbReference type="ChEBI" id="CHEBI:141499"/>
        <dbReference type="EC" id="1.14.11.8"/>
    </reaction>
</comment>
<dbReference type="FunFam" id="3.60.130.10:FF:000001">
    <property type="entry name" value="Trimethyllysine dioxygenase, mitochondrial"/>
    <property type="match status" value="1"/>
</dbReference>
<dbReference type="PANTHER" id="PTHR10696:SF51">
    <property type="entry name" value="TRIMETHYLLYSINE DIOXYGENASE, MITOCHONDRIAL"/>
    <property type="match status" value="1"/>
</dbReference>
<feature type="domain" description="TauD/TfdA-like" evidence="16">
    <location>
        <begin position="165"/>
        <end position="394"/>
    </location>
</feature>
<dbReference type="Pfam" id="PF06155">
    <property type="entry name" value="GBBH-like_N"/>
    <property type="match status" value="1"/>
</dbReference>
<dbReference type="Pfam" id="PF02668">
    <property type="entry name" value="TauD"/>
    <property type="match status" value="1"/>
</dbReference>
<dbReference type="InterPro" id="IPR010376">
    <property type="entry name" value="GBBH-like_N"/>
</dbReference>
<dbReference type="Gene3D" id="3.60.130.10">
    <property type="entry name" value="Clavaminate synthase-like"/>
    <property type="match status" value="1"/>
</dbReference>
<comment type="cofactor">
    <cofactor evidence="1">
        <name>Fe(2+)</name>
        <dbReference type="ChEBI" id="CHEBI:29033"/>
    </cofactor>
</comment>
<evidence type="ECO:0000256" key="12">
    <source>
        <dbReference type="ARBA" id="ARBA00031778"/>
    </source>
</evidence>
<dbReference type="InterPro" id="IPR038492">
    <property type="entry name" value="GBBH-like_N_sf"/>
</dbReference>
<dbReference type="GO" id="GO:0045329">
    <property type="term" value="P:carnitine biosynthetic process"/>
    <property type="evidence" value="ECO:0007669"/>
    <property type="project" value="UniProtKB-UniPathway"/>
</dbReference>
<dbReference type="GO" id="GO:0050353">
    <property type="term" value="F:trimethyllysine dioxygenase activity"/>
    <property type="evidence" value="ECO:0007669"/>
    <property type="project" value="UniProtKB-EC"/>
</dbReference>
<keyword evidence="9" id="KW-0560">Oxidoreductase</keyword>
<name>A0A8K1C7S5_PYTOL</name>
<dbReference type="InterPro" id="IPR003819">
    <property type="entry name" value="TauD/TfdA-like"/>
</dbReference>
<dbReference type="OrthoDB" id="408743at2759"/>
<evidence type="ECO:0000256" key="5">
    <source>
        <dbReference type="ARBA" id="ARBA00012267"/>
    </source>
</evidence>
<dbReference type="InterPro" id="IPR012776">
    <property type="entry name" value="Trimethyllysine_dOase"/>
</dbReference>
<comment type="cofactor">
    <cofactor evidence="2">
        <name>L-ascorbate</name>
        <dbReference type="ChEBI" id="CHEBI:38290"/>
    </cofactor>
</comment>
<evidence type="ECO:0000256" key="3">
    <source>
        <dbReference type="ARBA" id="ARBA00005022"/>
    </source>
</evidence>
<keyword evidence="10" id="KW-0408">Iron</keyword>
<evidence type="ECO:0000256" key="7">
    <source>
        <dbReference type="ARBA" id="ARBA00022873"/>
    </source>
</evidence>
<evidence type="ECO:0000256" key="4">
    <source>
        <dbReference type="ARBA" id="ARBA00008654"/>
    </source>
</evidence>
<dbReference type="EMBL" id="SPLM01000113">
    <property type="protein sequence ID" value="TMW57978.1"/>
    <property type="molecule type" value="Genomic_DNA"/>
</dbReference>
<dbReference type="UniPathway" id="UPA00118"/>
<keyword evidence="19" id="KW-1185">Reference proteome</keyword>
<comment type="pathway">
    <text evidence="3">Amine and polyamine biosynthesis; carnitine biosynthesis.</text>
</comment>
<dbReference type="Gene3D" id="3.30.2020.30">
    <property type="match status" value="1"/>
</dbReference>
<evidence type="ECO:0000259" key="16">
    <source>
        <dbReference type="Pfam" id="PF02668"/>
    </source>
</evidence>
<dbReference type="SUPFAM" id="SSF51197">
    <property type="entry name" value="Clavaminate synthase-like"/>
    <property type="match status" value="1"/>
</dbReference>
<keyword evidence="8" id="KW-0223">Dioxygenase</keyword>
<evidence type="ECO:0000313" key="18">
    <source>
        <dbReference type="EMBL" id="TMW57978.1"/>
    </source>
</evidence>
<evidence type="ECO:0000259" key="17">
    <source>
        <dbReference type="Pfam" id="PF06155"/>
    </source>
</evidence>
<evidence type="ECO:0000256" key="2">
    <source>
        <dbReference type="ARBA" id="ARBA00001961"/>
    </source>
</evidence>
<evidence type="ECO:0000256" key="15">
    <source>
        <dbReference type="ARBA" id="ARBA00049334"/>
    </source>
</evidence>
<keyword evidence="7" id="KW-0124">Carnitine biosynthesis</keyword>
<feature type="domain" description="Gamma-butyrobetaine hydroxylase-like N-terminal" evidence="17">
    <location>
        <begin position="38"/>
        <end position="123"/>
    </location>
</feature>
<evidence type="ECO:0000256" key="13">
    <source>
        <dbReference type="ARBA" id="ARBA00032283"/>
    </source>
</evidence>
<evidence type="ECO:0000256" key="10">
    <source>
        <dbReference type="ARBA" id="ARBA00023004"/>
    </source>
</evidence>
<gene>
    <name evidence="18" type="ORF">Poli38472_013452</name>
</gene>
<dbReference type="InterPro" id="IPR042098">
    <property type="entry name" value="TauD-like_sf"/>
</dbReference>